<organism evidence="1 2">
    <name type="scientific">Endozoicomonas numazuensis</name>
    <dbReference type="NCBI Taxonomy" id="1137799"/>
    <lineage>
        <taxon>Bacteria</taxon>
        <taxon>Pseudomonadati</taxon>
        <taxon>Pseudomonadota</taxon>
        <taxon>Gammaproteobacteria</taxon>
        <taxon>Oceanospirillales</taxon>
        <taxon>Endozoicomonadaceae</taxon>
        <taxon>Endozoicomonas</taxon>
    </lineage>
</organism>
<comment type="caution">
    <text evidence="1">The sequence shown here is derived from an EMBL/GenBank/DDBJ whole genome shotgun (WGS) entry which is preliminary data.</text>
</comment>
<gene>
    <name evidence="1" type="ORF">GZ78_06400</name>
</gene>
<protein>
    <submittedName>
        <fullName evidence="1">Uncharacterized protein</fullName>
    </submittedName>
</protein>
<sequence length="97" mass="10377">MSVAGLGSMLIALKLPGWLKKMPARSAILAGGGFIALALITGSTEPSWPLFLLTCLMMGMELSFIQTPARALVNRSCLPRRLLTLRLIFPCPTSAGF</sequence>
<dbReference type="EMBL" id="JOKH01000001">
    <property type="protein sequence ID" value="KEQ19541.1"/>
    <property type="molecule type" value="Genomic_DNA"/>
</dbReference>
<dbReference type="STRING" id="1137799.GZ78_06400"/>
<name>A0A081NM68_9GAMM</name>
<dbReference type="AlphaFoldDB" id="A0A081NM68"/>
<accession>A0A081NM68</accession>
<evidence type="ECO:0000313" key="2">
    <source>
        <dbReference type="Proteomes" id="UP000028073"/>
    </source>
</evidence>
<proteinExistence type="predicted"/>
<reference evidence="1 2" key="1">
    <citation type="submission" date="2014-06" db="EMBL/GenBank/DDBJ databases">
        <title>Whole Genome Sequences of Three Symbiotic Endozoicomonas Bacteria.</title>
        <authorList>
            <person name="Neave M.J."/>
            <person name="Apprill A."/>
            <person name="Voolstra C.R."/>
        </authorList>
    </citation>
    <scope>NUCLEOTIDE SEQUENCE [LARGE SCALE GENOMIC DNA]</scope>
    <source>
        <strain evidence="1 2">DSM 25634</strain>
    </source>
</reference>
<keyword evidence="2" id="KW-1185">Reference proteome</keyword>
<dbReference type="Proteomes" id="UP000028073">
    <property type="component" value="Unassembled WGS sequence"/>
</dbReference>
<evidence type="ECO:0000313" key="1">
    <source>
        <dbReference type="EMBL" id="KEQ19541.1"/>
    </source>
</evidence>